<accession>A0A5Q2N0Z3</accession>
<proteinExistence type="inferred from homology"/>
<keyword evidence="9" id="KW-1185">Reference proteome</keyword>
<evidence type="ECO:0000256" key="4">
    <source>
        <dbReference type="ARBA" id="ARBA00023102"/>
    </source>
</evidence>
<evidence type="ECO:0000313" key="9">
    <source>
        <dbReference type="Proteomes" id="UP000366051"/>
    </source>
</evidence>
<evidence type="ECO:0000256" key="3">
    <source>
        <dbReference type="ARBA" id="ARBA00022605"/>
    </source>
</evidence>
<dbReference type="RefSeq" id="WP_153726076.1">
    <property type="nucleotide sequence ID" value="NZ_CP045875.1"/>
</dbReference>
<dbReference type="PANTHER" id="PTHR23133">
    <property type="entry name" value="IMIDAZOLEGLYCEROL-PHOSPHATE DEHYDRATASE HIS7"/>
    <property type="match status" value="1"/>
</dbReference>
<keyword evidence="6" id="KW-0963">Cytoplasm</keyword>
<dbReference type="GO" id="GO:0005737">
    <property type="term" value="C:cytoplasm"/>
    <property type="evidence" value="ECO:0007669"/>
    <property type="project" value="UniProtKB-SubCell"/>
</dbReference>
<dbReference type="GO" id="GO:0004424">
    <property type="term" value="F:imidazoleglycerol-phosphate dehydratase activity"/>
    <property type="evidence" value="ECO:0007669"/>
    <property type="project" value="UniProtKB-UniRule"/>
</dbReference>
<dbReference type="PANTHER" id="PTHR23133:SF2">
    <property type="entry name" value="IMIDAZOLEGLYCEROL-PHOSPHATE DEHYDRATASE"/>
    <property type="match status" value="1"/>
</dbReference>
<gene>
    <name evidence="6" type="primary">hisB</name>
    <name evidence="8" type="ORF">FTV88_2935</name>
</gene>
<evidence type="ECO:0000256" key="5">
    <source>
        <dbReference type="ARBA" id="ARBA00023239"/>
    </source>
</evidence>
<protein>
    <recommendedName>
        <fullName evidence="2 6">Imidazoleglycerol-phosphate dehydratase</fullName>
        <shortName evidence="6">IGPD</shortName>
        <ecNumber evidence="6 7">4.2.1.19</ecNumber>
    </recommendedName>
</protein>
<dbReference type="Pfam" id="PF00475">
    <property type="entry name" value="IGPD"/>
    <property type="match status" value="1"/>
</dbReference>
<dbReference type="UniPathway" id="UPA00031">
    <property type="reaction ID" value="UER00011"/>
</dbReference>
<sequence>MNLVERDNRKATIARKTAETDITMELNLDGTGRYEGKTGIGFLDHMFTLLARHGQLDLTLTCQGDLEVDNHHTVEDLGICLGTVLQQALGDKKGITRYGHAYVPMDETLLRVCLDLSGRPFLVYKVTLPVERVGALETELVEEFFRGFVNHSFMNLHIHLLEGGNGHHIIEAIFKGLGRALKQAVAIDPRTAGQIPSTKEVL</sequence>
<dbReference type="PROSITE" id="PS00954">
    <property type="entry name" value="IGP_DEHYDRATASE_1"/>
    <property type="match status" value="1"/>
</dbReference>
<dbReference type="FunFam" id="3.30.230.40:FF:000003">
    <property type="entry name" value="Imidazoleglycerol-phosphate dehydratase HisB"/>
    <property type="match status" value="1"/>
</dbReference>
<dbReference type="FunFam" id="3.30.230.40:FF:000001">
    <property type="entry name" value="Imidazoleglycerol-phosphate dehydratase HisB"/>
    <property type="match status" value="1"/>
</dbReference>
<dbReference type="KEGG" id="hcv:FTV88_2935"/>
<evidence type="ECO:0000256" key="7">
    <source>
        <dbReference type="RuleBase" id="RU000599"/>
    </source>
</evidence>
<comment type="catalytic activity">
    <reaction evidence="6 7">
        <text>D-erythro-1-(imidazol-4-yl)glycerol 3-phosphate = 3-(imidazol-4-yl)-2-oxopropyl phosphate + H2O</text>
        <dbReference type="Rhea" id="RHEA:11040"/>
        <dbReference type="ChEBI" id="CHEBI:15377"/>
        <dbReference type="ChEBI" id="CHEBI:57766"/>
        <dbReference type="ChEBI" id="CHEBI:58278"/>
        <dbReference type="EC" id="4.2.1.19"/>
    </reaction>
</comment>
<dbReference type="GO" id="GO:0000105">
    <property type="term" value="P:L-histidine biosynthetic process"/>
    <property type="evidence" value="ECO:0007669"/>
    <property type="project" value="UniProtKB-UniRule"/>
</dbReference>
<comment type="subcellular location">
    <subcellularLocation>
        <location evidence="6 7">Cytoplasm</location>
    </subcellularLocation>
</comment>
<dbReference type="AlphaFoldDB" id="A0A5Q2N0Z3"/>
<dbReference type="PROSITE" id="PS00955">
    <property type="entry name" value="IGP_DEHYDRATASE_2"/>
    <property type="match status" value="1"/>
</dbReference>
<dbReference type="HAMAP" id="MF_00076">
    <property type="entry name" value="HisB"/>
    <property type="match status" value="1"/>
</dbReference>
<dbReference type="Proteomes" id="UP000366051">
    <property type="component" value="Chromosome"/>
</dbReference>
<dbReference type="InterPro" id="IPR020568">
    <property type="entry name" value="Ribosomal_Su5_D2-typ_SF"/>
</dbReference>
<evidence type="ECO:0000256" key="6">
    <source>
        <dbReference type="HAMAP-Rule" id="MF_00076"/>
    </source>
</evidence>
<keyword evidence="3 6" id="KW-0028">Amino-acid biosynthesis</keyword>
<dbReference type="NCBIfam" id="NF002111">
    <property type="entry name" value="PRK00951.2-1"/>
    <property type="match status" value="1"/>
</dbReference>
<dbReference type="EMBL" id="CP045875">
    <property type="protein sequence ID" value="QGG49024.1"/>
    <property type="molecule type" value="Genomic_DNA"/>
</dbReference>
<evidence type="ECO:0000256" key="1">
    <source>
        <dbReference type="ARBA" id="ARBA00005047"/>
    </source>
</evidence>
<organism evidence="8 9">
    <name type="scientific">Heliorestis convoluta</name>
    <dbReference type="NCBI Taxonomy" id="356322"/>
    <lineage>
        <taxon>Bacteria</taxon>
        <taxon>Bacillati</taxon>
        <taxon>Bacillota</taxon>
        <taxon>Clostridia</taxon>
        <taxon>Eubacteriales</taxon>
        <taxon>Heliobacteriaceae</taxon>
        <taxon>Heliorestis</taxon>
    </lineage>
</organism>
<evidence type="ECO:0000313" key="8">
    <source>
        <dbReference type="EMBL" id="QGG49024.1"/>
    </source>
</evidence>
<dbReference type="Gene3D" id="3.30.230.40">
    <property type="entry name" value="Imidazole glycerol phosphate dehydratase, domain 1"/>
    <property type="match status" value="2"/>
</dbReference>
<dbReference type="EC" id="4.2.1.19" evidence="6 7"/>
<name>A0A5Q2N0Z3_9FIRM</name>
<dbReference type="NCBIfam" id="NF002109">
    <property type="entry name" value="PRK00951.1-5"/>
    <property type="match status" value="1"/>
</dbReference>
<dbReference type="OrthoDB" id="9790411at2"/>
<reference evidence="9" key="1">
    <citation type="submission" date="2019-11" db="EMBL/GenBank/DDBJ databases">
        <title>Genome sequence of Heliorestis convoluta strain HH, an alkaliphilic and minimalistic phototrophic bacterium from a soda lake in Egypt.</title>
        <authorList>
            <person name="Dewey E.D."/>
            <person name="Stokes L.M."/>
            <person name="Burchell B.M."/>
            <person name="Shaffer K.N."/>
            <person name="Huntington A.M."/>
            <person name="Baker J.M."/>
            <person name="Nadendla S."/>
            <person name="Giglio M.G."/>
            <person name="Touchman J.W."/>
            <person name="Blankenship R.E."/>
            <person name="Madigan M.T."/>
            <person name="Sattley W.M."/>
        </authorList>
    </citation>
    <scope>NUCLEOTIDE SEQUENCE [LARGE SCALE GENOMIC DNA]</scope>
    <source>
        <strain evidence="9">HH</strain>
    </source>
</reference>
<dbReference type="SUPFAM" id="SSF54211">
    <property type="entry name" value="Ribosomal protein S5 domain 2-like"/>
    <property type="match status" value="2"/>
</dbReference>
<dbReference type="CDD" id="cd07914">
    <property type="entry name" value="IGPD"/>
    <property type="match status" value="1"/>
</dbReference>
<keyword evidence="4 6" id="KW-0368">Histidine biosynthesis</keyword>
<dbReference type="InterPro" id="IPR020565">
    <property type="entry name" value="ImidazoleglycerP_deHydtase_CS"/>
</dbReference>
<comment type="pathway">
    <text evidence="1 6 7">Amino-acid biosynthesis; L-histidine biosynthesis; L-histidine from 5-phospho-alpha-D-ribose 1-diphosphate: step 6/9.</text>
</comment>
<comment type="similarity">
    <text evidence="6 7">Belongs to the imidazoleglycerol-phosphate dehydratase family.</text>
</comment>
<dbReference type="InterPro" id="IPR038494">
    <property type="entry name" value="IGPD_sf"/>
</dbReference>
<keyword evidence="5 6" id="KW-0456">Lyase</keyword>
<dbReference type="InterPro" id="IPR000807">
    <property type="entry name" value="ImidazoleglycerolP_deHydtase"/>
</dbReference>
<evidence type="ECO:0000256" key="2">
    <source>
        <dbReference type="ARBA" id="ARBA00016664"/>
    </source>
</evidence>
<dbReference type="NCBIfam" id="NF002114">
    <property type="entry name" value="PRK00951.2-4"/>
    <property type="match status" value="1"/>
</dbReference>